<keyword evidence="5" id="KW-1185">Reference proteome</keyword>
<feature type="compositionally biased region" description="Basic and acidic residues" evidence="2">
    <location>
        <begin position="192"/>
        <end position="205"/>
    </location>
</feature>
<gene>
    <name evidence="4" type="ORF">ACFQE1_08600</name>
</gene>
<dbReference type="AlphaFoldDB" id="A0ABD5RYP2"/>
<comment type="caution">
    <text evidence="4">The sequence shown here is derived from an EMBL/GenBank/DDBJ whole genome shotgun (WGS) entry which is preliminary data.</text>
</comment>
<organism evidence="4 5">
    <name type="scientific">Halobium palmae</name>
    <dbReference type="NCBI Taxonomy" id="1776492"/>
    <lineage>
        <taxon>Archaea</taxon>
        <taxon>Methanobacteriati</taxon>
        <taxon>Methanobacteriota</taxon>
        <taxon>Stenosarchaea group</taxon>
        <taxon>Halobacteria</taxon>
        <taxon>Halobacteriales</taxon>
        <taxon>Haloferacaceae</taxon>
        <taxon>Halobium</taxon>
    </lineage>
</organism>
<feature type="region of interest" description="Disordered" evidence="2">
    <location>
        <begin position="104"/>
        <end position="205"/>
    </location>
</feature>
<feature type="compositionally biased region" description="Basic and acidic residues" evidence="2">
    <location>
        <begin position="116"/>
        <end position="129"/>
    </location>
</feature>
<name>A0ABD5RYP2_9EURY</name>
<dbReference type="EMBL" id="JBHSWU010000181">
    <property type="protein sequence ID" value="MFC6724431.1"/>
    <property type="molecule type" value="Genomic_DNA"/>
</dbReference>
<evidence type="ECO:0000313" key="5">
    <source>
        <dbReference type="Proteomes" id="UP001596328"/>
    </source>
</evidence>
<accession>A0ABD5RYP2</accession>
<comment type="similarity">
    <text evidence="1">Belongs to the small heat shock protein (HSP20) family.</text>
</comment>
<dbReference type="Proteomes" id="UP001596328">
    <property type="component" value="Unassembled WGS sequence"/>
</dbReference>
<dbReference type="SUPFAM" id="SSF49764">
    <property type="entry name" value="HSP20-like chaperones"/>
    <property type="match status" value="1"/>
</dbReference>
<dbReference type="PROSITE" id="PS01031">
    <property type="entry name" value="SHSP"/>
    <property type="match status" value="1"/>
</dbReference>
<dbReference type="InterPro" id="IPR008978">
    <property type="entry name" value="HSP20-like_chaperone"/>
</dbReference>
<evidence type="ECO:0000259" key="3">
    <source>
        <dbReference type="PROSITE" id="PS01031"/>
    </source>
</evidence>
<dbReference type="Gene3D" id="2.60.40.790">
    <property type="match status" value="1"/>
</dbReference>
<dbReference type="CDD" id="cd00298">
    <property type="entry name" value="ACD_sHsps_p23-like"/>
    <property type="match status" value="1"/>
</dbReference>
<protein>
    <submittedName>
        <fullName evidence="4">Hsp20/alpha crystallin family protein</fullName>
    </submittedName>
</protein>
<evidence type="ECO:0000313" key="4">
    <source>
        <dbReference type="EMBL" id="MFC6724431.1"/>
    </source>
</evidence>
<proteinExistence type="inferred from homology"/>
<reference evidence="4 5" key="1">
    <citation type="journal article" date="2019" name="Int. J. Syst. Evol. Microbiol.">
        <title>The Global Catalogue of Microorganisms (GCM) 10K type strain sequencing project: providing services to taxonomists for standard genome sequencing and annotation.</title>
        <authorList>
            <consortium name="The Broad Institute Genomics Platform"/>
            <consortium name="The Broad Institute Genome Sequencing Center for Infectious Disease"/>
            <person name="Wu L."/>
            <person name="Ma J."/>
        </authorList>
    </citation>
    <scope>NUCLEOTIDE SEQUENCE [LARGE SCALE GENOMIC DNA]</scope>
    <source>
        <strain evidence="4 5">NBRC 111368</strain>
    </source>
</reference>
<sequence length="205" mass="22368">MTRLTEIGESARNAVLEQVGRGVSRVQERTPLRHDVLETDDEFLVVFDAPGAAREDVQVRFVENTVEVRIDRFRDFYEAFEMRFPGRGLSLRGEAELPEDVLLRPAGSSPTLTGRGELHVRVPKDERGRSVAVQDEAESIELDPEPSPAGGPTDDEEAGAGGDTSVESDADFDERGGDDALDEDDVAPNGDDATRNGDDDESPRS</sequence>
<feature type="domain" description="SHSP" evidence="3">
    <location>
        <begin position="23"/>
        <end position="143"/>
    </location>
</feature>
<evidence type="ECO:0000256" key="1">
    <source>
        <dbReference type="PROSITE-ProRule" id="PRU00285"/>
    </source>
</evidence>
<evidence type="ECO:0000256" key="2">
    <source>
        <dbReference type="SAM" id="MobiDB-lite"/>
    </source>
</evidence>
<feature type="compositionally biased region" description="Acidic residues" evidence="2">
    <location>
        <begin position="135"/>
        <end position="144"/>
    </location>
</feature>
<dbReference type="InterPro" id="IPR002068">
    <property type="entry name" value="A-crystallin/Hsp20_dom"/>
</dbReference>